<organism>
    <name type="scientific">Branchiostoma floridae</name>
    <name type="common">Florida lancelet</name>
    <name type="synonym">Amphioxus</name>
    <dbReference type="NCBI Taxonomy" id="7739"/>
    <lineage>
        <taxon>Eukaryota</taxon>
        <taxon>Metazoa</taxon>
        <taxon>Chordata</taxon>
        <taxon>Cephalochordata</taxon>
        <taxon>Leptocardii</taxon>
        <taxon>Amphioxiformes</taxon>
        <taxon>Branchiostomatidae</taxon>
        <taxon>Branchiostoma</taxon>
    </lineage>
</organism>
<evidence type="ECO:0000313" key="2">
    <source>
        <dbReference type="EMBL" id="EEN68570.1"/>
    </source>
</evidence>
<feature type="transmembrane region" description="Helical" evidence="1">
    <location>
        <begin position="40"/>
        <end position="58"/>
    </location>
</feature>
<dbReference type="SUPFAM" id="SSF90112">
    <property type="entry name" value="Neurotransmitter-gated ion-channel transmembrane pore"/>
    <property type="match status" value="1"/>
</dbReference>
<evidence type="ECO:0000256" key="1">
    <source>
        <dbReference type="SAM" id="Phobius"/>
    </source>
</evidence>
<accession>C3XTS0</accession>
<dbReference type="InterPro" id="IPR036719">
    <property type="entry name" value="Neuro-gated_channel_TM_sf"/>
</dbReference>
<dbReference type="GO" id="GO:0006811">
    <property type="term" value="P:monoatomic ion transport"/>
    <property type="evidence" value="ECO:0007669"/>
    <property type="project" value="InterPro"/>
</dbReference>
<dbReference type="GO" id="GO:0016020">
    <property type="term" value="C:membrane"/>
    <property type="evidence" value="ECO:0007669"/>
    <property type="project" value="InterPro"/>
</dbReference>
<keyword evidence="1" id="KW-0472">Membrane</keyword>
<proteinExistence type="predicted"/>
<dbReference type="InterPro" id="IPR038050">
    <property type="entry name" value="Neuro_actylchol_rec"/>
</dbReference>
<evidence type="ECO:0008006" key="3">
    <source>
        <dbReference type="Google" id="ProtNLM"/>
    </source>
</evidence>
<keyword evidence="1" id="KW-1133">Transmembrane helix</keyword>
<dbReference type="AlphaFoldDB" id="C3XTS0"/>
<keyword evidence="1" id="KW-0812">Transmembrane</keyword>
<sequence>MKMNKTSSFSLKVKGGLALVTSGIKKDDNKSDIGAKIDKAARILFPTAFIIFNLVYWLCVFVDRAPLNVDYNCCCHQPSLEYRGKSRRKFVKCTETSHVPETSVV</sequence>
<gene>
    <name evidence="2" type="ORF">BRAFLDRAFT_78821</name>
</gene>
<name>C3XTS0_BRAFL</name>
<dbReference type="EMBL" id="GG666463">
    <property type="protein sequence ID" value="EEN68570.1"/>
    <property type="molecule type" value="Genomic_DNA"/>
</dbReference>
<dbReference type="Gene3D" id="1.20.58.390">
    <property type="entry name" value="Neurotransmitter-gated ion-channel transmembrane domain"/>
    <property type="match status" value="1"/>
</dbReference>
<protein>
    <recommendedName>
        <fullName evidence="3">Neurotransmitter-gated ion-channel transmembrane domain-containing protein</fullName>
    </recommendedName>
</protein>
<dbReference type="InParanoid" id="C3XTS0"/>
<reference evidence="2" key="1">
    <citation type="journal article" date="2008" name="Nature">
        <title>The amphioxus genome and the evolution of the chordate karyotype.</title>
        <authorList>
            <consortium name="US DOE Joint Genome Institute (JGI-PGF)"/>
            <person name="Putnam N.H."/>
            <person name="Butts T."/>
            <person name="Ferrier D.E.K."/>
            <person name="Furlong R.F."/>
            <person name="Hellsten U."/>
            <person name="Kawashima T."/>
            <person name="Robinson-Rechavi M."/>
            <person name="Shoguchi E."/>
            <person name="Terry A."/>
            <person name="Yu J.-K."/>
            <person name="Benito-Gutierrez E.L."/>
            <person name="Dubchak I."/>
            <person name="Garcia-Fernandez J."/>
            <person name="Gibson-Brown J.J."/>
            <person name="Grigoriev I.V."/>
            <person name="Horton A.C."/>
            <person name="de Jong P.J."/>
            <person name="Jurka J."/>
            <person name="Kapitonov V.V."/>
            <person name="Kohara Y."/>
            <person name="Kuroki Y."/>
            <person name="Lindquist E."/>
            <person name="Lucas S."/>
            <person name="Osoegawa K."/>
            <person name="Pennacchio L.A."/>
            <person name="Salamov A.A."/>
            <person name="Satou Y."/>
            <person name="Sauka-Spengler T."/>
            <person name="Schmutz J."/>
            <person name="Shin-I T."/>
            <person name="Toyoda A."/>
            <person name="Bronner-Fraser M."/>
            <person name="Fujiyama A."/>
            <person name="Holland L.Z."/>
            <person name="Holland P.W.H."/>
            <person name="Satoh N."/>
            <person name="Rokhsar D.S."/>
        </authorList>
    </citation>
    <scope>NUCLEOTIDE SEQUENCE [LARGE SCALE GENOMIC DNA]</scope>
    <source>
        <strain evidence="2">S238N-H82</strain>
        <tissue evidence="2">Testes</tissue>
    </source>
</reference>